<gene>
    <name evidence="2" type="primary">lon2_1</name>
    <name evidence="2" type="ORF">Mame_01449</name>
</gene>
<dbReference type="GO" id="GO:0006508">
    <property type="term" value="P:proteolysis"/>
    <property type="evidence" value="ECO:0007669"/>
    <property type="project" value="UniProtKB-KW"/>
</dbReference>
<proteinExistence type="predicted"/>
<dbReference type="eggNOG" id="COG2802">
    <property type="taxonomic scope" value="Bacteria"/>
</dbReference>
<sequence>MQVGNARYLTAKDLPESAPVFPLTGGLLLPHGQLPLNIFEPRYIAMVDHAIAGNRLIVMAQPARHDETLSVTDDTPVSNIGCLGRITSFAETGDGRYLVALAGICRVRLIDEVKTTRPFRSFTIAPFLGDLKIEGQDDGVDRAGLIRAFRAYLDSEGLETEWDHIEQASNLTLVNSLSMMAPFGPAEKQALLEAPDLRARAALFIAIIEFALAGDPGDRLQ</sequence>
<evidence type="ECO:0000259" key="1">
    <source>
        <dbReference type="PROSITE" id="PS51787"/>
    </source>
</evidence>
<dbReference type="PROSITE" id="PS51787">
    <property type="entry name" value="LON_N"/>
    <property type="match status" value="1"/>
</dbReference>
<dbReference type="SUPFAM" id="SSF88697">
    <property type="entry name" value="PUA domain-like"/>
    <property type="match status" value="1"/>
</dbReference>
<reference evidence="2 3" key="1">
    <citation type="submission" date="2017-03" db="EMBL/GenBank/DDBJ databases">
        <title>Foreign affairs: Plasmid Transfer between Roseobacters and Rhizobia.</title>
        <authorList>
            <person name="Bartling P."/>
            <person name="Bunk B."/>
            <person name="Overmann J."/>
            <person name="Brinkmann H."/>
            <person name="Petersen J."/>
        </authorList>
    </citation>
    <scope>NUCLEOTIDE SEQUENCE [LARGE SCALE GENOMIC DNA]</scope>
    <source>
        <strain evidence="2 3">MACL11</strain>
    </source>
</reference>
<protein>
    <submittedName>
        <fullName evidence="2">Lon protease 2</fullName>
        <ecNumber evidence="2">3.4.21.53</ecNumber>
    </submittedName>
</protein>
<keyword evidence="3" id="KW-1185">Reference proteome</keyword>
<dbReference type="GO" id="GO:0004252">
    <property type="term" value="F:serine-type endopeptidase activity"/>
    <property type="evidence" value="ECO:0007669"/>
    <property type="project" value="UniProtKB-EC"/>
</dbReference>
<evidence type="ECO:0000313" key="3">
    <source>
        <dbReference type="Proteomes" id="UP000191135"/>
    </source>
</evidence>
<organism evidence="2 3">
    <name type="scientific">Martelella mediterranea DSM 17316</name>
    <dbReference type="NCBI Taxonomy" id="1122214"/>
    <lineage>
        <taxon>Bacteria</taxon>
        <taxon>Pseudomonadati</taxon>
        <taxon>Pseudomonadota</taxon>
        <taxon>Alphaproteobacteria</taxon>
        <taxon>Hyphomicrobiales</taxon>
        <taxon>Aurantimonadaceae</taxon>
        <taxon>Martelella</taxon>
    </lineage>
</organism>
<dbReference type="STRING" id="1122214.Mame_01449"/>
<dbReference type="InterPro" id="IPR015947">
    <property type="entry name" value="PUA-like_sf"/>
</dbReference>
<dbReference type="Pfam" id="PF02190">
    <property type="entry name" value="LON_substr_bdg"/>
    <property type="match status" value="1"/>
</dbReference>
<dbReference type="KEGG" id="mmed:Mame_01449"/>
<name>A0A1U9YZE0_9HYPH</name>
<dbReference type="Gene3D" id="2.30.130.40">
    <property type="entry name" value="LON domain-like"/>
    <property type="match status" value="1"/>
</dbReference>
<dbReference type="PANTHER" id="PTHR46732">
    <property type="entry name" value="ATP-DEPENDENT PROTEASE LA (LON) DOMAIN PROTEIN"/>
    <property type="match status" value="1"/>
</dbReference>
<dbReference type="PANTHER" id="PTHR46732:SF8">
    <property type="entry name" value="ATP-DEPENDENT PROTEASE LA (LON) DOMAIN PROTEIN"/>
    <property type="match status" value="1"/>
</dbReference>
<dbReference type="InterPro" id="IPR003111">
    <property type="entry name" value="Lon_prtase_N"/>
</dbReference>
<dbReference type="EMBL" id="CP020330">
    <property type="protein sequence ID" value="AQZ50809.1"/>
    <property type="molecule type" value="Genomic_DNA"/>
</dbReference>
<dbReference type="InterPro" id="IPR046336">
    <property type="entry name" value="Lon_prtase_N_sf"/>
</dbReference>
<evidence type="ECO:0000313" key="2">
    <source>
        <dbReference type="EMBL" id="AQZ50809.1"/>
    </source>
</evidence>
<dbReference type="RefSeq" id="WP_018065064.1">
    <property type="nucleotide sequence ID" value="NZ_AQWH01000010.1"/>
</dbReference>
<dbReference type="AlphaFoldDB" id="A0A1U9YZE0"/>
<dbReference type="Proteomes" id="UP000191135">
    <property type="component" value="Chromosome"/>
</dbReference>
<accession>A0A1U9YZE0</accession>
<feature type="domain" description="Lon N-terminal" evidence="1">
    <location>
        <begin position="18"/>
        <end position="212"/>
    </location>
</feature>
<keyword evidence="2" id="KW-0645">Protease</keyword>
<dbReference type="EC" id="3.4.21.53" evidence="2"/>
<dbReference type="OrthoDB" id="9806457at2"/>
<dbReference type="SMART" id="SM00464">
    <property type="entry name" value="LON"/>
    <property type="match status" value="1"/>
</dbReference>
<keyword evidence="2" id="KW-0378">Hydrolase</keyword>